<name>A0A2I0B157_9ASPA</name>
<keyword evidence="2" id="KW-1185">Reference proteome</keyword>
<organism evidence="1 2">
    <name type="scientific">Apostasia shenzhenica</name>
    <dbReference type="NCBI Taxonomy" id="1088818"/>
    <lineage>
        <taxon>Eukaryota</taxon>
        <taxon>Viridiplantae</taxon>
        <taxon>Streptophyta</taxon>
        <taxon>Embryophyta</taxon>
        <taxon>Tracheophyta</taxon>
        <taxon>Spermatophyta</taxon>
        <taxon>Magnoliopsida</taxon>
        <taxon>Liliopsida</taxon>
        <taxon>Asparagales</taxon>
        <taxon>Orchidaceae</taxon>
        <taxon>Apostasioideae</taxon>
        <taxon>Apostasia</taxon>
    </lineage>
</organism>
<dbReference type="Proteomes" id="UP000236161">
    <property type="component" value="Unassembled WGS sequence"/>
</dbReference>
<evidence type="ECO:0000313" key="2">
    <source>
        <dbReference type="Proteomes" id="UP000236161"/>
    </source>
</evidence>
<proteinExistence type="predicted"/>
<sequence>MKWDDPMVKLLKKEDFDITGERKVEVDIEVLAEKDCYVSPQQREDKFNDPNKRYKKAYRHFRKRHILQSCRESSSACTGWSLIWEKICGCSHADARIV</sequence>
<dbReference type="AlphaFoldDB" id="A0A2I0B157"/>
<accession>A0A2I0B157</accession>
<protein>
    <submittedName>
        <fullName evidence="1">Uncharacterized protein</fullName>
    </submittedName>
</protein>
<gene>
    <name evidence="1" type="ORF">AXF42_Ash018813</name>
</gene>
<evidence type="ECO:0000313" key="1">
    <source>
        <dbReference type="EMBL" id="PKA61526.1"/>
    </source>
</evidence>
<reference evidence="1 2" key="1">
    <citation type="journal article" date="2017" name="Nature">
        <title>The Apostasia genome and the evolution of orchids.</title>
        <authorList>
            <person name="Zhang G.Q."/>
            <person name="Liu K.W."/>
            <person name="Li Z."/>
            <person name="Lohaus R."/>
            <person name="Hsiao Y.Y."/>
            <person name="Niu S.C."/>
            <person name="Wang J.Y."/>
            <person name="Lin Y.C."/>
            <person name="Xu Q."/>
            <person name="Chen L.J."/>
            <person name="Yoshida K."/>
            <person name="Fujiwara S."/>
            <person name="Wang Z.W."/>
            <person name="Zhang Y.Q."/>
            <person name="Mitsuda N."/>
            <person name="Wang M."/>
            <person name="Liu G.H."/>
            <person name="Pecoraro L."/>
            <person name="Huang H.X."/>
            <person name="Xiao X.J."/>
            <person name="Lin M."/>
            <person name="Wu X.Y."/>
            <person name="Wu W.L."/>
            <person name="Chen Y.Y."/>
            <person name="Chang S.B."/>
            <person name="Sakamoto S."/>
            <person name="Ohme-Takagi M."/>
            <person name="Yagi M."/>
            <person name="Zeng S.J."/>
            <person name="Shen C.Y."/>
            <person name="Yeh C.M."/>
            <person name="Luo Y.B."/>
            <person name="Tsai W.C."/>
            <person name="Van de Peer Y."/>
            <person name="Liu Z.J."/>
        </authorList>
    </citation>
    <scope>NUCLEOTIDE SEQUENCE [LARGE SCALE GENOMIC DNA]</scope>
    <source>
        <strain evidence="2">cv. Shenzhen</strain>
        <tissue evidence="1">Stem</tissue>
    </source>
</reference>
<dbReference type="EMBL" id="KZ451929">
    <property type="protein sequence ID" value="PKA61526.1"/>
    <property type="molecule type" value="Genomic_DNA"/>
</dbReference>